<dbReference type="PANTHER" id="PTHR46211">
    <property type="entry name" value="GLYCEROPHOSPHORYL DIESTER PHOSPHODIESTERASE"/>
    <property type="match status" value="1"/>
</dbReference>
<name>A0A1G8WMB2_9LACT</name>
<dbReference type="GO" id="GO:0008081">
    <property type="term" value="F:phosphoric diester hydrolase activity"/>
    <property type="evidence" value="ECO:0007669"/>
    <property type="project" value="InterPro"/>
</dbReference>
<dbReference type="GO" id="GO:0006629">
    <property type="term" value="P:lipid metabolic process"/>
    <property type="evidence" value="ECO:0007669"/>
    <property type="project" value="InterPro"/>
</dbReference>
<dbReference type="Gene3D" id="3.20.20.190">
    <property type="entry name" value="Phosphatidylinositol (PI) phosphodiesterase"/>
    <property type="match status" value="1"/>
</dbReference>
<dbReference type="InterPro" id="IPR017946">
    <property type="entry name" value="PLC-like_Pdiesterase_TIM-brl"/>
</dbReference>
<dbReference type="PANTHER" id="PTHR46211:SF14">
    <property type="entry name" value="GLYCEROPHOSPHODIESTER PHOSPHODIESTERASE"/>
    <property type="match status" value="1"/>
</dbReference>
<keyword evidence="3" id="KW-1185">Reference proteome</keyword>
<accession>A0A1G8WMB2</accession>
<dbReference type="PROSITE" id="PS51704">
    <property type="entry name" value="GP_PDE"/>
    <property type="match status" value="1"/>
</dbReference>
<reference evidence="3" key="1">
    <citation type="submission" date="2016-10" db="EMBL/GenBank/DDBJ databases">
        <authorList>
            <person name="Varghese N."/>
            <person name="Submissions S."/>
        </authorList>
    </citation>
    <scope>NUCLEOTIDE SEQUENCE [LARGE SCALE GENOMIC DNA]</scope>
    <source>
        <strain evidence="3">DSM 19181</strain>
    </source>
</reference>
<proteinExistence type="predicted"/>
<dbReference type="AlphaFoldDB" id="A0A1G8WMB2"/>
<dbReference type="EMBL" id="FNFK01000004">
    <property type="protein sequence ID" value="SDJ79502.1"/>
    <property type="molecule type" value="Genomic_DNA"/>
</dbReference>
<evidence type="ECO:0000259" key="1">
    <source>
        <dbReference type="PROSITE" id="PS51704"/>
    </source>
</evidence>
<dbReference type="RefSeq" id="WP_091264868.1">
    <property type="nucleotide sequence ID" value="NZ_FNFK01000004.1"/>
</dbReference>
<dbReference type="InterPro" id="IPR030395">
    <property type="entry name" value="GP_PDE_dom"/>
</dbReference>
<evidence type="ECO:0000313" key="2">
    <source>
        <dbReference type="EMBL" id="SDJ79502.1"/>
    </source>
</evidence>
<protein>
    <submittedName>
        <fullName evidence="2">Glycerophosphoryl diester phosphodiesterase</fullName>
    </submittedName>
</protein>
<feature type="domain" description="GP-PDE" evidence="1">
    <location>
        <begin position="3"/>
        <end position="239"/>
    </location>
</feature>
<evidence type="ECO:0000313" key="3">
    <source>
        <dbReference type="Proteomes" id="UP000199433"/>
    </source>
</evidence>
<dbReference type="SUPFAM" id="SSF51695">
    <property type="entry name" value="PLC-like phosphodiesterases"/>
    <property type="match status" value="1"/>
</dbReference>
<dbReference type="CDD" id="cd08563">
    <property type="entry name" value="GDPD_TtGDE_like"/>
    <property type="match status" value="1"/>
</dbReference>
<sequence length="246" mass="28033">MRTLNLAHRGFSGKFPENTMIAFEEAFLSGADGVELDVQMTRDGEVVIFHDEALDRMTNGTGYVAEMTLEEVRRWSVDGVLQEGLPDQRIPTLSEYLEWAHDKIFLTNIELKTKTSEDIGLEKKVLDLISLYGVENRTIISSFHRNNMARVKQLSEGVQTGLLVPGCNEHIFQLTKELGMDYIHPHALCIDEEMLETAQRYELGVNTWTINERADLIKASHPHIHAIITDYPNRLKAIQEKQLEVV</sequence>
<gene>
    <name evidence="2" type="ORF">SAMN04488098_100465</name>
</gene>
<dbReference type="Proteomes" id="UP000199433">
    <property type="component" value="Unassembled WGS sequence"/>
</dbReference>
<organism evidence="2 3">
    <name type="scientific">Alkalibacterium thalassium</name>
    <dbReference type="NCBI Taxonomy" id="426701"/>
    <lineage>
        <taxon>Bacteria</taxon>
        <taxon>Bacillati</taxon>
        <taxon>Bacillota</taxon>
        <taxon>Bacilli</taxon>
        <taxon>Lactobacillales</taxon>
        <taxon>Carnobacteriaceae</taxon>
        <taxon>Alkalibacterium</taxon>
    </lineage>
</organism>
<dbReference type="OrthoDB" id="384721at2"/>
<dbReference type="Pfam" id="PF03009">
    <property type="entry name" value="GDPD"/>
    <property type="match status" value="1"/>
</dbReference>
<dbReference type="STRING" id="426701.SAMN04488098_100465"/>